<protein>
    <submittedName>
        <fullName evidence="2">Uncharacterized protein</fullName>
    </submittedName>
</protein>
<gene>
    <name evidence="2" type="ORF">VTL71DRAFT_15647</name>
</gene>
<name>A0ABR4CH64_9HELO</name>
<reference evidence="2 3" key="1">
    <citation type="journal article" date="2024" name="Commun. Biol.">
        <title>Comparative genomic analysis of thermophilic fungi reveals convergent evolutionary adaptations and gene losses.</title>
        <authorList>
            <person name="Steindorff A.S."/>
            <person name="Aguilar-Pontes M.V."/>
            <person name="Robinson A.J."/>
            <person name="Andreopoulos B."/>
            <person name="LaButti K."/>
            <person name="Kuo A."/>
            <person name="Mondo S."/>
            <person name="Riley R."/>
            <person name="Otillar R."/>
            <person name="Haridas S."/>
            <person name="Lipzen A."/>
            <person name="Grimwood J."/>
            <person name="Schmutz J."/>
            <person name="Clum A."/>
            <person name="Reid I.D."/>
            <person name="Moisan M.C."/>
            <person name="Butler G."/>
            <person name="Nguyen T.T.M."/>
            <person name="Dewar K."/>
            <person name="Conant G."/>
            <person name="Drula E."/>
            <person name="Henrissat B."/>
            <person name="Hansel C."/>
            <person name="Singer S."/>
            <person name="Hutchinson M.I."/>
            <person name="de Vries R.P."/>
            <person name="Natvig D.O."/>
            <person name="Powell A.J."/>
            <person name="Tsang A."/>
            <person name="Grigoriev I.V."/>
        </authorList>
    </citation>
    <scope>NUCLEOTIDE SEQUENCE [LARGE SCALE GENOMIC DNA]</scope>
    <source>
        <strain evidence="2 3">CBS 494.80</strain>
    </source>
</reference>
<accession>A0ABR4CH64</accession>
<evidence type="ECO:0000313" key="2">
    <source>
        <dbReference type="EMBL" id="KAL2069309.1"/>
    </source>
</evidence>
<feature type="region of interest" description="Disordered" evidence="1">
    <location>
        <begin position="57"/>
        <end position="76"/>
    </location>
</feature>
<comment type="caution">
    <text evidence="2">The sequence shown here is derived from an EMBL/GenBank/DDBJ whole genome shotgun (WGS) entry which is preliminary data.</text>
</comment>
<organism evidence="2 3">
    <name type="scientific">Oculimacula yallundae</name>
    <dbReference type="NCBI Taxonomy" id="86028"/>
    <lineage>
        <taxon>Eukaryota</taxon>
        <taxon>Fungi</taxon>
        <taxon>Dikarya</taxon>
        <taxon>Ascomycota</taxon>
        <taxon>Pezizomycotina</taxon>
        <taxon>Leotiomycetes</taxon>
        <taxon>Helotiales</taxon>
        <taxon>Ploettnerulaceae</taxon>
        <taxon>Oculimacula</taxon>
    </lineage>
</organism>
<keyword evidence="3" id="KW-1185">Reference proteome</keyword>
<feature type="compositionally biased region" description="Polar residues" evidence="1">
    <location>
        <begin position="64"/>
        <end position="76"/>
    </location>
</feature>
<sequence>MHWVFRYRTLPREDCPGCSPRSVSRNDGSKAGLSASANDTEDMAAIIQSTAMEQCPFKRKASEYTPSQSRNPSADL</sequence>
<dbReference type="EMBL" id="JAZHXI010000008">
    <property type="protein sequence ID" value="KAL2069309.1"/>
    <property type="molecule type" value="Genomic_DNA"/>
</dbReference>
<evidence type="ECO:0000313" key="3">
    <source>
        <dbReference type="Proteomes" id="UP001595075"/>
    </source>
</evidence>
<dbReference type="Proteomes" id="UP001595075">
    <property type="component" value="Unassembled WGS sequence"/>
</dbReference>
<feature type="region of interest" description="Disordered" evidence="1">
    <location>
        <begin position="16"/>
        <end position="37"/>
    </location>
</feature>
<evidence type="ECO:0000256" key="1">
    <source>
        <dbReference type="SAM" id="MobiDB-lite"/>
    </source>
</evidence>
<proteinExistence type="predicted"/>